<dbReference type="Pfam" id="PF00644">
    <property type="entry name" value="PARP"/>
    <property type="match status" value="1"/>
</dbReference>
<dbReference type="Proteomes" id="UP000002630">
    <property type="component" value="Linkage Group LG12"/>
</dbReference>
<sequence>MALARLKAVEDEKAALEVALGAERANTATQQKTMYTLRGKNIEAQSVEMELRSQVETLKQEKSQAEKELRATLLQWKYDLERSEKMAVDRLKVVEDEKAALEVALGAERANMAMQQKTINYMKNTLREKNIEAQLLESELGEQVETLKKEKSKAAEDGQRQTKEDKIRNGLARLVEKDLRKQVATLKQSIKELSQAAEDGQRQTKEEKVRNGLTRLVEKDLRKQVASLEQSRRQQADEIRNLLVQLQDLQRNEEQHIDSVVTFGRTQGFNATASALGDGHPDCPRLHAKFYPRWEASVGVAVVGIFRITVPAGVRGKHLSYVRSHGNVVQCFHGTSCRSACNFILDPKKAAPCGLQDCNVCNICLQGFKIGKSSTRYGRGVYFSKQATKANSYAGGSEKKENGKKLRCIFVADVAKGRDFVTKKTGFDGARYPPVGHDSVQGEVGNGLDFEELVVYHEEAAIPTHLIVYTVP</sequence>
<dbReference type="PANTHER" id="PTHR45740">
    <property type="entry name" value="POLY [ADP-RIBOSE] POLYMERASE"/>
    <property type="match status" value="1"/>
</dbReference>
<evidence type="ECO:0000313" key="3">
    <source>
        <dbReference type="EMBL" id="CBJ25818.1"/>
    </source>
</evidence>
<dbReference type="GO" id="GO:0003950">
    <property type="term" value="F:NAD+ poly-ADP-ribosyltransferase activity"/>
    <property type="evidence" value="ECO:0007669"/>
    <property type="project" value="InterPro"/>
</dbReference>
<dbReference type="InterPro" id="IPR051712">
    <property type="entry name" value="ARTD-AVP"/>
</dbReference>
<evidence type="ECO:0000259" key="2">
    <source>
        <dbReference type="Pfam" id="PF00644"/>
    </source>
</evidence>
<dbReference type="GO" id="GO:0005634">
    <property type="term" value="C:nucleus"/>
    <property type="evidence" value="ECO:0007669"/>
    <property type="project" value="TreeGrafter"/>
</dbReference>
<dbReference type="SUPFAM" id="SSF56399">
    <property type="entry name" value="ADP-ribosylation"/>
    <property type="match status" value="1"/>
</dbReference>
<evidence type="ECO:0000256" key="1">
    <source>
        <dbReference type="SAM" id="Coils"/>
    </source>
</evidence>
<evidence type="ECO:0000313" key="4">
    <source>
        <dbReference type="Proteomes" id="UP000002630"/>
    </source>
</evidence>
<reference evidence="3 4" key="1">
    <citation type="journal article" date="2010" name="Nature">
        <title>The Ectocarpus genome and the independent evolution of multicellularity in brown algae.</title>
        <authorList>
            <person name="Cock J.M."/>
            <person name="Sterck L."/>
            <person name="Rouze P."/>
            <person name="Scornet D."/>
            <person name="Allen A.E."/>
            <person name="Amoutzias G."/>
            <person name="Anthouard V."/>
            <person name="Artiguenave F."/>
            <person name="Aury J.M."/>
            <person name="Badger J.H."/>
            <person name="Beszteri B."/>
            <person name="Billiau K."/>
            <person name="Bonnet E."/>
            <person name="Bothwell J.H."/>
            <person name="Bowler C."/>
            <person name="Boyen C."/>
            <person name="Brownlee C."/>
            <person name="Carrano C.J."/>
            <person name="Charrier B."/>
            <person name="Cho G.Y."/>
            <person name="Coelho S.M."/>
            <person name="Collen J."/>
            <person name="Corre E."/>
            <person name="Da Silva C."/>
            <person name="Delage L."/>
            <person name="Delaroque N."/>
            <person name="Dittami S.M."/>
            <person name="Doulbeau S."/>
            <person name="Elias M."/>
            <person name="Farnham G."/>
            <person name="Gachon C.M."/>
            <person name="Gschloessl B."/>
            <person name="Heesch S."/>
            <person name="Jabbari K."/>
            <person name="Jubin C."/>
            <person name="Kawai H."/>
            <person name="Kimura K."/>
            <person name="Kloareg B."/>
            <person name="Kupper F.C."/>
            <person name="Lang D."/>
            <person name="Le Bail A."/>
            <person name="Leblanc C."/>
            <person name="Lerouge P."/>
            <person name="Lohr M."/>
            <person name="Lopez P.J."/>
            <person name="Martens C."/>
            <person name="Maumus F."/>
            <person name="Michel G."/>
            <person name="Miranda-Saavedra D."/>
            <person name="Morales J."/>
            <person name="Moreau H."/>
            <person name="Motomura T."/>
            <person name="Nagasato C."/>
            <person name="Napoli C.A."/>
            <person name="Nelson D.R."/>
            <person name="Nyvall-Collen P."/>
            <person name="Peters A.F."/>
            <person name="Pommier C."/>
            <person name="Potin P."/>
            <person name="Poulain J."/>
            <person name="Quesneville H."/>
            <person name="Read B."/>
            <person name="Rensing S.A."/>
            <person name="Ritter A."/>
            <person name="Rousvoal S."/>
            <person name="Samanta M."/>
            <person name="Samson G."/>
            <person name="Schroeder D.C."/>
            <person name="Segurens B."/>
            <person name="Strittmatter M."/>
            <person name="Tonon T."/>
            <person name="Tregear J.W."/>
            <person name="Valentin K."/>
            <person name="von Dassow P."/>
            <person name="Yamagishi T."/>
            <person name="Van de Peer Y."/>
            <person name="Wincker P."/>
        </authorList>
    </citation>
    <scope>NUCLEOTIDE SEQUENCE [LARGE SCALE GENOMIC DNA]</scope>
    <source>
        <strain evidence="4">Ec32 / CCAP1310/4</strain>
    </source>
</reference>
<feature type="coiled-coil region" evidence="1">
    <location>
        <begin position="137"/>
        <end position="259"/>
    </location>
</feature>
<protein>
    <recommendedName>
        <fullName evidence="2">PARP catalytic domain-containing protein</fullName>
    </recommendedName>
</protein>
<dbReference type="GO" id="GO:1990404">
    <property type="term" value="F:NAD+-protein mono-ADP-ribosyltransferase activity"/>
    <property type="evidence" value="ECO:0007669"/>
    <property type="project" value="TreeGrafter"/>
</dbReference>
<dbReference type="InParanoid" id="D7FLK2"/>
<dbReference type="AlphaFoldDB" id="D7FLK2"/>
<proteinExistence type="predicted"/>
<feature type="coiled-coil region" evidence="1">
    <location>
        <begin position="6"/>
        <end position="75"/>
    </location>
</feature>
<dbReference type="OrthoDB" id="2419903at2759"/>
<dbReference type="EMBL" id="FN649737">
    <property type="protein sequence ID" value="CBJ25818.1"/>
    <property type="molecule type" value="Genomic_DNA"/>
</dbReference>
<keyword evidence="4" id="KW-1185">Reference proteome</keyword>
<feature type="domain" description="PARP catalytic" evidence="2">
    <location>
        <begin position="353"/>
        <end position="464"/>
    </location>
</feature>
<accession>D7FLK2</accession>
<dbReference type="Gene3D" id="3.90.228.10">
    <property type="match status" value="1"/>
</dbReference>
<gene>
    <name evidence="3" type="ORF">Esi_0016_0104</name>
</gene>
<name>D7FLK2_ECTSI</name>
<dbReference type="PANTHER" id="PTHR45740:SF2">
    <property type="entry name" value="POLY [ADP-RIBOSE] POLYMERASE"/>
    <property type="match status" value="1"/>
</dbReference>
<dbReference type="EMBL" id="FN648143">
    <property type="protein sequence ID" value="CBJ25818.1"/>
    <property type="molecule type" value="Genomic_DNA"/>
</dbReference>
<organism evidence="3 4">
    <name type="scientific">Ectocarpus siliculosus</name>
    <name type="common">Brown alga</name>
    <name type="synonym">Conferva siliculosa</name>
    <dbReference type="NCBI Taxonomy" id="2880"/>
    <lineage>
        <taxon>Eukaryota</taxon>
        <taxon>Sar</taxon>
        <taxon>Stramenopiles</taxon>
        <taxon>Ochrophyta</taxon>
        <taxon>PX clade</taxon>
        <taxon>Phaeophyceae</taxon>
        <taxon>Ectocarpales</taxon>
        <taxon>Ectocarpaceae</taxon>
        <taxon>Ectocarpus</taxon>
    </lineage>
</organism>
<dbReference type="Gene3D" id="6.20.320.10">
    <property type="match status" value="1"/>
</dbReference>
<keyword evidence="1" id="KW-0175">Coiled coil</keyword>
<dbReference type="STRING" id="2880.D7FLK2"/>
<dbReference type="InterPro" id="IPR012317">
    <property type="entry name" value="Poly(ADP-ribose)pol_cat_dom"/>
</dbReference>